<feature type="coiled-coil region" evidence="1">
    <location>
        <begin position="6"/>
        <end position="40"/>
    </location>
</feature>
<evidence type="ECO:0000256" key="1">
    <source>
        <dbReference type="SAM" id="Coils"/>
    </source>
</evidence>
<dbReference type="Proteomes" id="UP001642540">
    <property type="component" value="Unassembled WGS sequence"/>
</dbReference>
<name>A0ABP1PTP1_9HEXA</name>
<keyword evidence="1" id="KW-0175">Coiled coil</keyword>
<gene>
    <name evidence="2" type="ORF">ODALV1_LOCUS3663</name>
</gene>
<protein>
    <submittedName>
        <fullName evidence="2">Uncharacterized protein</fullName>
    </submittedName>
</protein>
<sequence>MQKEKITKLKTEVSELNKVVAELKNQNEKLQNMVNLKNLIISGVAEQRHENHEKDQAQILSIFKDKLGYEPAIDKVDRLGPRKEDQMKPRLLRVMFQLVRDRDFVWRNKKQLGHPYYASADLTPDQRAKISKLRKHAKLAKAQDKDVEIVWKTNQLKINGALYNVE</sequence>
<dbReference type="EMBL" id="CAXLJM020000012">
    <property type="protein sequence ID" value="CAL8077000.1"/>
    <property type="molecule type" value="Genomic_DNA"/>
</dbReference>
<evidence type="ECO:0000313" key="3">
    <source>
        <dbReference type="Proteomes" id="UP001642540"/>
    </source>
</evidence>
<keyword evidence="3" id="KW-1185">Reference proteome</keyword>
<reference evidence="2 3" key="1">
    <citation type="submission" date="2024-08" db="EMBL/GenBank/DDBJ databases">
        <authorList>
            <person name="Cucini C."/>
            <person name="Frati F."/>
        </authorList>
    </citation>
    <scope>NUCLEOTIDE SEQUENCE [LARGE SCALE GENOMIC DNA]</scope>
</reference>
<proteinExistence type="predicted"/>
<evidence type="ECO:0000313" key="2">
    <source>
        <dbReference type="EMBL" id="CAL8077000.1"/>
    </source>
</evidence>
<organism evidence="2 3">
    <name type="scientific">Orchesella dallaii</name>
    <dbReference type="NCBI Taxonomy" id="48710"/>
    <lineage>
        <taxon>Eukaryota</taxon>
        <taxon>Metazoa</taxon>
        <taxon>Ecdysozoa</taxon>
        <taxon>Arthropoda</taxon>
        <taxon>Hexapoda</taxon>
        <taxon>Collembola</taxon>
        <taxon>Entomobryomorpha</taxon>
        <taxon>Entomobryoidea</taxon>
        <taxon>Orchesellidae</taxon>
        <taxon>Orchesellinae</taxon>
        <taxon>Orchesella</taxon>
    </lineage>
</organism>
<accession>A0ABP1PTP1</accession>
<comment type="caution">
    <text evidence="2">The sequence shown here is derived from an EMBL/GenBank/DDBJ whole genome shotgun (WGS) entry which is preliminary data.</text>
</comment>